<protein>
    <submittedName>
        <fullName evidence="4">Methyltransferase</fullName>
    </submittedName>
</protein>
<dbReference type="InterPro" id="IPR041698">
    <property type="entry name" value="Methyltransf_25"/>
</dbReference>
<reference evidence="4 5" key="1">
    <citation type="submission" date="2015-01" db="EMBL/GenBank/DDBJ databases">
        <title>Sequencing and annotation of Micromonospora carbonacea strain JXNU-1 genome.</title>
        <authorList>
            <person name="Long Z."/>
            <person name="Huang Y."/>
            <person name="Jiang Y."/>
        </authorList>
    </citation>
    <scope>NUCLEOTIDE SEQUENCE [LARGE SCALE GENOMIC DNA]</scope>
    <source>
        <strain evidence="4 5">JXNU-1</strain>
    </source>
</reference>
<keyword evidence="1 4" id="KW-0489">Methyltransferase</keyword>
<evidence type="ECO:0000256" key="1">
    <source>
        <dbReference type="ARBA" id="ARBA00022603"/>
    </source>
</evidence>
<dbReference type="CDD" id="cd02440">
    <property type="entry name" value="AdoMet_MTases"/>
    <property type="match status" value="1"/>
</dbReference>
<gene>
    <name evidence="4" type="ORF">TK50_11145</name>
</gene>
<dbReference type="GO" id="GO:0008168">
    <property type="term" value="F:methyltransferase activity"/>
    <property type="evidence" value="ECO:0007669"/>
    <property type="project" value="UniProtKB-KW"/>
</dbReference>
<evidence type="ECO:0000313" key="5">
    <source>
        <dbReference type="Proteomes" id="UP000032254"/>
    </source>
</evidence>
<dbReference type="Proteomes" id="UP000032254">
    <property type="component" value="Unassembled WGS sequence"/>
</dbReference>
<dbReference type="Pfam" id="PF13649">
    <property type="entry name" value="Methyltransf_25"/>
    <property type="match status" value="1"/>
</dbReference>
<dbReference type="Gene3D" id="3.40.50.150">
    <property type="entry name" value="Vaccinia Virus protein VP39"/>
    <property type="match status" value="1"/>
</dbReference>
<sequence>MTAGFSGAVATYYARHRRGYPPEVLDAVAGAFGLDSGDRVVDLGCGTGQLTLPLAARVGAVIGVDPEPDMLALARRAALDAGVTNAGWLLGADGDLPTLGRLLGEGTVGALTVAVAIHFMDRDTLFRSARPLLRPGGGVAVITNGAPLWAQDAEWSRALRRCLDRLLGQPVTATCQTDEAGRRRTRDAFVVAGYRCVESSVRYEAPLTVDDMVGGVFSAMSPDRLPSPQGRAEFAAEVRAALGGRETVTERVRVWLQLGLPA</sequence>
<keyword evidence="5" id="KW-1185">Reference proteome</keyword>
<dbReference type="RefSeq" id="WP_043962669.1">
    <property type="nucleotide sequence ID" value="NZ_JXSX01000001.1"/>
</dbReference>
<dbReference type="OrthoDB" id="9797252at2"/>
<evidence type="ECO:0000256" key="2">
    <source>
        <dbReference type="ARBA" id="ARBA00022679"/>
    </source>
</evidence>
<comment type="caution">
    <text evidence="4">The sequence shown here is derived from an EMBL/GenBank/DDBJ whole genome shotgun (WGS) entry which is preliminary data.</text>
</comment>
<keyword evidence="2 4" id="KW-0808">Transferase</keyword>
<dbReference type="SUPFAM" id="SSF53335">
    <property type="entry name" value="S-adenosyl-L-methionine-dependent methyltransferases"/>
    <property type="match status" value="1"/>
</dbReference>
<dbReference type="InterPro" id="IPR051052">
    <property type="entry name" value="Diverse_substrate_MTase"/>
</dbReference>
<organism evidence="4 5">
    <name type="scientific">Micromonospora haikouensis</name>
    <dbReference type="NCBI Taxonomy" id="686309"/>
    <lineage>
        <taxon>Bacteria</taxon>
        <taxon>Bacillati</taxon>
        <taxon>Actinomycetota</taxon>
        <taxon>Actinomycetes</taxon>
        <taxon>Micromonosporales</taxon>
        <taxon>Micromonosporaceae</taxon>
        <taxon>Micromonospora</taxon>
    </lineage>
</organism>
<dbReference type="PANTHER" id="PTHR44942">
    <property type="entry name" value="METHYLTRANSF_11 DOMAIN-CONTAINING PROTEIN"/>
    <property type="match status" value="1"/>
</dbReference>
<proteinExistence type="predicted"/>
<evidence type="ECO:0000259" key="3">
    <source>
        <dbReference type="Pfam" id="PF13649"/>
    </source>
</evidence>
<dbReference type="GO" id="GO:0032259">
    <property type="term" value="P:methylation"/>
    <property type="evidence" value="ECO:0007669"/>
    <property type="project" value="UniProtKB-KW"/>
</dbReference>
<dbReference type="PANTHER" id="PTHR44942:SF4">
    <property type="entry name" value="METHYLTRANSFERASE TYPE 11 DOMAIN-CONTAINING PROTEIN"/>
    <property type="match status" value="1"/>
</dbReference>
<dbReference type="InterPro" id="IPR029063">
    <property type="entry name" value="SAM-dependent_MTases_sf"/>
</dbReference>
<name>A0A0D0X425_9ACTN</name>
<feature type="domain" description="Methyltransferase" evidence="3">
    <location>
        <begin position="40"/>
        <end position="137"/>
    </location>
</feature>
<evidence type="ECO:0000313" key="4">
    <source>
        <dbReference type="EMBL" id="KIR65851.1"/>
    </source>
</evidence>
<dbReference type="EMBL" id="JXSX01000001">
    <property type="protein sequence ID" value="KIR65851.1"/>
    <property type="molecule type" value="Genomic_DNA"/>
</dbReference>
<dbReference type="AlphaFoldDB" id="A0A0D0X425"/>
<dbReference type="GeneID" id="301304687"/>
<dbReference type="PATRIC" id="fig|47853.6.peg.2363"/>
<accession>A0A0D0X425</accession>